<name>A0A7Y2E6T6_UNCEI</name>
<protein>
    <submittedName>
        <fullName evidence="1">Uncharacterized protein</fullName>
    </submittedName>
</protein>
<accession>A0A7Y2E6T6</accession>
<evidence type="ECO:0000313" key="2">
    <source>
        <dbReference type="Proteomes" id="UP000547674"/>
    </source>
</evidence>
<dbReference type="EMBL" id="JABDJR010000223">
    <property type="protein sequence ID" value="NNF06284.1"/>
    <property type="molecule type" value="Genomic_DNA"/>
</dbReference>
<dbReference type="Proteomes" id="UP000547674">
    <property type="component" value="Unassembled WGS sequence"/>
</dbReference>
<sequence length="91" mass="9762">MIKALFGANSTSATLKQGLDDTMGAHQAIANRVARALETSSQTSDEGVDVANATDLTEDMAALADAEIRYEGEARLLSLFYDKIRSAIRAR</sequence>
<comment type="caution">
    <text evidence="1">The sequence shown here is derived from an EMBL/GenBank/DDBJ whole genome shotgun (WGS) entry which is preliminary data.</text>
</comment>
<dbReference type="AlphaFoldDB" id="A0A7Y2E6T6"/>
<gene>
    <name evidence="1" type="ORF">HKN21_05960</name>
</gene>
<organism evidence="1 2">
    <name type="scientific">Eiseniibacteriota bacterium</name>
    <dbReference type="NCBI Taxonomy" id="2212470"/>
    <lineage>
        <taxon>Bacteria</taxon>
        <taxon>Candidatus Eiseniibacteriota</taxon>
    </lineage>
</organism>
<reference evidence="1 2" key="1">
    <citation type="submission" date="2020-03" db="EMBL/GenBank/DDBJ databases">
        <title>Metabolic flexibility allows generalist bacteria to become dominant in a frequently disturbed ecosystem.</title>
        <authorList>
            <person name="Chen Y.-J."/>
            <person name="Leung P.M."/>
            <person name="Bay S.K."/>
            <person name="Hugenholtz P."/>
            <person name="Kessler A.J."/>
            <person name="Shelley G."/>
            <person name="Waite D.W."/>
            <person name="Cook P.L."/>
            <person name="Greening C."/>
        </authorList>
    </citation>
    <scope>NUCLEOTIDE SEQUENCE [LARGE SCALE GENOMIC DNA]</scope>
    <source>
        <strain evidence="1">SS_bin_28</strain>
    </source>
</reference>
<evidence type="ECO:0000313" key="1">
    <source>
        <dbReference type="EMBL" id="NNF06284.1"/>
    </source>
</evidence>
<proteinExistence type="predicted"/>